<evidence type="ECO:0008006" key="3">
    <source>
        <dbReference type="Google" id="ProtNLM"/>
    </source>
</evidence>
<proteinExistence type="predicted"/>
<gene>
    <name evidence="1" type="ORF">EGH21_06255</name>
</gene>
<keyword evidence="2" id="KW-1185">Reference proteome</keyword>
<protein>
    <recommendedName>
        <fullName evidence="3">PGF-CTERM sorting domain-containing protein</fullName>
    </recommendedName>
</protein>
<dbReference type="AlphaFoldDB" id="A0AAW4PM30"/>
<reference evidence="1 2" key="1">
    <citation type="submission" date="2021-06" db="EMBL/GenBank/DDBJ databases">
        <title>Halomicroarcula sp. a new haloarchaeum isolated from saline soil.</title>
        <authorList>
            <person name="Duran-Viseras A."/>
            <person name="Sanchez-Porro C."/>
            <person name="Ventosa A."/>
        </authorList>
    </citation>
    <scope>NUCLEOTIDE SEQUENCE [LARGE SCALE GENOMIC DNA]</scope>
    <source>
        <strain evidence="1 2">F13</strain>
    </source>
</reference>
<organism evidence="1 2">
    <name type="scientific">Haloarcula rubra</name>
    <dbReference type="NCBI Taxonomy" id="2487747"/>
    <lineage>
        <taxon>Archaea</taxon>
        <taxon>Methanobacteriati</taxon>
        <taxon>Methanobacteriota</taxon>
        <taxon>Stenosarchaea group</taxon>
        <taxon>Halobacteria</taxon>
        <taxon>Halobacteriales</taxon>
        <taxon>Haloarculaceae</taxon>
        <taxon>Haloarcula</taxon>
    </lineage>
</organism>
<dbReference type="Proteomes" id="UP001430377">
    <property type="component" value="Unassembled WGS sequence"/>
</dbReference>
<dbReference type="EMBL" id="RKLR01000002">
    <property type="protein sequence ID" value="MBX0322628.1"/>
    <property type="molecule type" value="Genomic_DNA"/>
</dbReference>
<name>A0AAW4PM30_9EURY</name>
<sequence length="189" mass="19445">MPTPDSASNAYSRRAVLGASASVLGGSLLASTSASARTTTKAVVADGSGTGDLTGFFVHFGQSTNPVEAQTATDCGFADWPDDETTAYDVTLIDRARPDYEQYERTVYVPDSTDFQPGNLYVVNSQERCTTGYVGVRLVQLGSRQLEAAVSGDAEAVTETSGGSGAGFGVVAALAAALGVGARRGSRDD</sequence>
<accession>A0AAW4PM30</accession>
<evidence type="ECO:0000313" key="2">
    <source>
        <dbReference type="Proteomes" id="UP001430377"/>
    </source>
</evidence>
<evidence type="ECO:0000313" key="1">
    <source>
        <dbReference type="EMBL" id="MBX0322628.1"/>
    </source>
</evidence>
<dbReference type="InterPro" id="IPR006311">
    <property type="entry name" value="TAT_signal"/>
</dbReference>
<dbReference type="PROSITE" id="PS51318">
    <property type="entry name" value="TAT"/>
    <property type="match status" value="1"/>
</dbReference>
<comment type="caution">
    <text evidence="1">The sequence shown here is derived from an EMBL/GenBank/DDBJ whole genome shotgun (WGS) entry which is preliminary data.</text>
</comment>
<dbReference type="RefSeq" id="WP_220617618.1">
    <property type="nucleotide sequence ID" value="NZ_RKLR01000002.1"/>
</dbReference>